<sequence length="92" mass="10155">MTPQNLIFDYIADVWMDGDAEGLEDETPIAELNIIDSAGIYDLVHYLQGEFRITVPLQDISLKNFRSVSTITALVDRLQKADRAAEEVGGAA</sequence>
<reference evidence="1" key="1">
    <citation type="journal article" date="2009" name="J. Antibiot.">
        <title>Prodigiosin biosynthesis gene cluster in the roseophilin producer Streptomyces griseoviridis.</title>
        <authorList>
            <person name="Kawasaki T."/>
            <person name="Sakurai F."/>
            <person name="Nagatsuka S."/>
            <person name="Hayakawa Y."/>
        </authorList>
    </citation>
    <scope>NUCLEOTIDE SEQUENCE</scope>
    <source>
        <strain evidence="1">2464-S5</strain>
    </source>
</reference>
<organism evidence="1">
    <name type="scientific">Streptomyces griseoviridis</name>
    <dbReference type="NCBI Taxonomy" id="45398"/>
    <lineage>
        <taxon>Bacteria</taxon>
        <taxon>Bacillati</taxon>
        <taxon>Actinomycetota</taxon>
        <taxon>Actinomycetes</taxon>
        <taxon>Kitasatosporales</taxon>
        <taxon>Streptomycetaceae</taxon>
        <taxon>Streptomyces</taxon>
    </lineage>
</organism>
<proteinExistence type="predicted"/>
<evidence type="ECO:0000313" key="1">
    <source>
        <dbReference type="EMBL" id="BAG84262.1"/>
    </source>
</evidence>
<protein>
    <submittedName>
        <fullName evidence="1">Putative peptidyl carrier protein</fullName>
    </submittedName>
</protein>
<dbReference type="EMBL" id="AB469822">
    <property type="protein sequence ID" value="BAG84262.1"/>
    <property type="molecule type" value="Genomic_DNA"/>
</dbReference>
<accession>B6VRS2</accession>
<gene>
    <name evidence="1" type="primary">rphO</name>
</gene>
<dbReference type="AlphaFoldDB" id="B6VRS2"/>
<name>B6VRS2_STRGD</name>
<dbReference type="InterPro" id="IPR036736">
    <property type="entry name" value="ACP-like_sf"/>
</dbReference>
<dbReference type="Gene3D" id="1.10.1200.10">
    <property type="entry name" value="ACP-like"/>
    <property type="match status" value="1"/>
</dbReference>
<dbReference type="SUPFAM" id="SSF47336">
    <property type="entry name" value="ACP-like"/>
    <property type="match status" value="1"/>
</dbReference>